<gene>
    <name evidence="1" type="ORF">COOX1_2818</name>
</gene>
<sequence length="70" mass="8192">MLRSRYTFNKSESMISLRTERELEPSGSGPHLSFCLEENVSMARRDFFWKMYRLLSGHTGGIQPTVRRIP</sequence>
<name>A0A6F9EFR7_9BACL</name>
<protein>
    <submittedName>
        <fullName evidence="1">Uncharacterized protein</fullName>
    </submittedName>
</protein>
<dbReference type="EMBL" id="LR792683">
    <property type="protein sequence ID" value="CAB3395253.1"/>
    <property type="molecule type" value="Genomic_DNA"/>
</dbReference>
<proteinExistence type="predicted"/>
<organism evidence="1 2">
    <name type="scientific">Kyrpidia spormannii</name>
    <dbReference type="NCBI Taxonomy" id="2055160"/>
    <lineage>
        <taxon>Bacteria</taxon>
        <taxon>Bacillati</taxon>
        <taxon>Bacillota</taxon>
        <taxon>Bacilli</taxon>
        <taxon>Bacillales</taxon>
        <taxon>Alicyclobacillaceae</taxon>
        <taxon>Kyrpidia</taxon>
    </lineage>
</organism>
<evidence type="ECO:0000313" key="1">
    <source>
        <dbReference type="EMBL" id="CAB3395253.1"/>
    </source>
</evidence>
<reference evidence="1 2" key="1">
    <citation type="submission" date="2020-04" db="EMBL/GenBank/DDBJ databases">
        <authorList>
            <person name="Hogendoorn C."/>
        </authorList>
    </citation>
    <scope>NUCLEOTIDE SEQUENCE [LARGE SCALE GENOMIC DNA]</scope>
    <source>
        <strain evidence="1">COOX1</strain>
    </source>
</reference>
<dbReference type="AlphaFoldDB" id="A0A6F9EFR7"/>
<evidence type="ECO:0000313" key="2">
    <source>
        <dbReference type="Proteomes" id="UP000502196"/>
    </source>
</evidence>
<dbReference type="Proteomes" id="UP000502196">
    <property type="component" value="Chromosome"/>
</dbReference>
<accession>A0A6F9EFR7</accession>